<feature type="region of interest" description="Disordered" evidence="1">
    <location>
        <begin position="1"/>
        <end position="26"/>
    </location>
</feature>
<feature type="compositionally biased region" description="Basic and acidic residues" evidence="1">
    <location>
        <begin position="9"/>
        <end position="26"/>
    </location>
</feature>
<evidence type="ECO:0000256" key="1">
    <source>
        <dbReference type="SAM" id="MobiDB-lite"/>
    </source>
</evidence>
<evidence type="ECO:0000313" key="3">
    <source>
        <dbReference type="Proteomes" id="UP001372338"/>
    </source>
</evidence>
<name>A0AAN9J3K3_CROPI</name>
<proteinExistence type="predicted"/>
<reference evidence="2 3" key="1">
    <citation type="submission" date="2024-01" db="EMBL/GenBank/DDBJ databases">
        <title>The genomes of 5 underutilized Papilionoideae crops provide insights into root nodulation and disease resistanc.</title>
        <authorList>
            <person name="Yuan L."/>
        </authorList>
    </citation>
    <scope>NUCLEOTIDE SEQUENCE [LARGE SCALE GENOMIC DNA]</scope>
    <source>
        <strain evidence="2">ZHUSHIDOU_FW_LH</strain>
        <tissue evidence="2">Leaf</tissue>
    </source>
</reference>
<gene>
    <name evidence="2" type="ORF">RIF29_05513</name>
</gene>
<sequence>MKKRGKDSKKREEEKKRRGKESERELKRVVSEDKSRIAYENNASSVVYDVYFVELNISEVEDAWALLECFLKQGVSINHDEDIENFKIHVDYLTGHISPWRTGMVFLKSGVGIKI</sequence>
<dbReference type="EMBL" id="JAYWIO010000001">
    <property type="protein sequence ID" value="KAK7290803.1"/>
    <property type="molecule type" value="Genomic_DNA"/>
</dbReference>
<evidence type="ECO:0000313" key="2">
    <source>
        <dbReference type="EMBL" id="KAK7290803.1"/>
    </source>
</evidence>
<accession>A0AAN9J3K3</accession>
<organism evidence="2 3">
    <name type="scientific">Crotalaria pallida</name>
    <name type="common">Smooth rattlebox</name>
    <name type="synonym">Crotalaria striata</name>
    <dbReference type="NCBI Taxonomy" id="3830"/>
    <lineage>
        <taxon>Eukaryota</taxon>
        <taxon>Viridiplantae</taxon>
        <taxon>Streptophyta</taxon>
        <taxon>Embryophyta</taxon>
        <taxon>Tracheophyta</taxon>
        <taxon>Spermatophyta</taxon>
        <taxon>Magnoliopsida</taxon>
        <taxon>eudicotyledons</taxon>
        <taxon>Gunneridae</taxon>
        <taxon>Pentapetalae</taxon>
        <taxon>rosids</taxon>
        <taxon>fabids</taxon>
        <taxon>Fabales</taxon>
        <taxon>Fabaceae</taxon>
        <taxon>Papilionoideae</taxon>
        <taxon>50 kb inversion clade</taxon>
        <taxon>genistoids sensu lato</taxon>
        <taxon>core genistoids</taxon>
        <taxon>Crotalarieae</taxon>
        <taxon>Crotalaria</taxon>
    </lineage>
</organism>
<protein>
    <submittedName>
        <fullName evidence="2">Uncharacterized protein</fullName>
    </submittedName>
</protein>
<keyword evidence="3" id="KW-1185">Reference proteome</keyword>
<comment type="caution">
    <text evidence="2">The sequence shown here is derived from an EMBL/GenBank/DDBJ whole genome shotgun (WGS) entry which is preliminary data.</text>
</comment>
<dbReference type="AlphaFoldDB" id="A0AAN9J3K3"/>
<dbReference type="Proteomes" id="UP001372338">
    <property type="component" value="Unassembled WGS sequence"/>
</dbReference>